<dbReference type="Pfam" id="PF14301">
    <property type="entry name" value="DUF4376"/>
    <property type="match status" value="1"/>
</dbReference>
<dbReference type="RefSeq" id="WP_181376089.1">
    <property type="nucleotide sequence ID" value="NZ_OOFM01000005.1"/>
</dbReference>
<dbReference type="EMBL" id="OOFM01000005">
    <property type="protein sequence ID" value="SPL65342.1"/>
    <property type="molecule type" value="Genomic_DNA"/>
</dbReference>
<dbReference type="Proteomes" id="UP000246073">
    <property type="component" value="Unassembled WGS sequence"/>
</dbReference>
<name>A0A2P9HMK1_9HYPH</name>
<proteinExistence type="predicted"/>
<accession>A0A2P9HMK1</accession>
<gene>
    <name evidence="2" type="ORF">OHAE_1209</name>
</gene>
<protein>
    <recommendedName>
        <fullName evidence="1">DUF4376 domain-containing protein</fullName>
    </recommendedName>
</protein>
<evidence type="ECO:0000313" key="2">
    <source>
        <dbReference type="EMBL" id="SPL65342.1"/>
    </source>
</evidence>
<sequence length="176" mass="19324">MITHAKYTEHGSIVTVIDGVEMSVPDDMGNRHRVMLAEWEADGNSIEPYEAPPPSSADVDRERDRRIDGGFSFGGAMYQTRPEDRENILGAYSAALTAVINGAQAGDYRWDGGDSDFLWIAADNSTAPMDAQMMIAFGQAALAHKQAHIFAARVLKDMPEIPVDYTDNQYWPAVTA</sequence>
<dbReference type="AlphaFoldDB" id="A0A2P9HMK1"/>
<organism evidence="2 3">
    <name type="scientific">Ochrobactrum soli</name>
    <dbReference type="NCBI Taxonomy" id="2448455"/>
    <lineage>
        <taxon>Bacteria</taxon>
        <taxon>Pseudomonadati</taxon>
        <taxon>Pseudomonadota</taxon>
        <taxon>Alphaproteobacteria</taxon>
        <taxon>Hyphomicrobiales</taxon>
        <taxon>Brucellaceae</taxon>
        <taxon>Brucella/Ochrobactrum group</taxon>
        <taxon>Ochrobactrum</taxon>
    </lineage>
</organism>
<reference evidence="3" key="1">
    <citation type="submission" date="2017-12" db="EMBL/GenBank/DDBJ databases">
        <authorList>
            <person name="Diaz M."/>
        </authorList>
    </citation>
    <scope>NUCLEOTIDE SEQUENCE [LARGE SCALE GENOMIC DNA]</scope>
    <source>
        <strain evidence="3">FI11154</strain>
    </source>
</reference>
<feature type="domain" description="DUF4376" evidence="1">
    <location>
        <begin position="56"/>
        <end position="159"/>
    </location>
</feature>
<evidence type="ECO:0000259" key="1">
    <source>
        <dbReference type="Pfam" id="PF14301"/>
    </source>
</evidence>
<evidence type="ECO:0000313" key="3">
    <source>
        <dbReference type="Proteomes" id="UP000246073"/>
    </source>
</evidence>
<dbReference type="InterPro" id="IPR025484">
    <property type="entry name" value="DUF4376"/>
</dbReference>